<reference evidence="3 4" key="1">
    <citation type="submission" date="2023-01" db="EMBL/GenBank/DDBJ databases">
        <title>Bacillus changyiensis sp. nov., isolated from a coastal deposit.</title>
        <authorList>
            <person name="Xiao G."/>
            <person name="Lai Q."/>
            <person name="Hu Z."/>
            <person name="Shao Z."/>
        </authorList>
    </citation>
    <scope>NUCLEOTIDE SEQUENCE [LARGE SCALE GENOMIC DNA]</scope>
    <source>
        <strain evidence="3 4">CLL-7-23</strain>
    </source>
</reference>
<dbReference type="Pfam" id="PF06445">
    <property type="entry name" value="GyrI-like"/>
    <property type="match status" value="1"/>
</dbReference>
<dbReference type="SMART" id="SM00871">
    <property type="entry name" value="AraC_E_bind"/>
    <property type="match status" value="1"/>
</dbReference>
<feature type="domain" description="HTH merR-type" evidence="2">
    <location>
        <begin position="1"/>
        <end position="68"/>
    </location>
</feature>
<dbReference type="CDD" id="cd01107">
    <property type="entry name" value="HTH_BmrR"/>
    <property type="match status" value="1"/>
</dbReference>
<dbReference type="SMART" id="SM00422">
    <property type="entry name" value="HTH_MERR"/>
    <property type="match status" value="1"/>
</dbReference>
<dbReference type="PROSITE" id="PS50937">
    <property type="entry name" value="HTH_MERR_2"/>
    <property type="match status" value="1"/>
</dbReference>
<evidence type="ECO:0000256" key="1">
    <source>
        <dbReference type="ARBA" id="ARBA00023125"/>
    </source>
</evidence>
<dbReference type="InterPro" id="IPR029442">
    <property type="entry name" value="GyrI-like"/>
</dbReference>
<dbReference type="InterPro" id="IPR000551">
    <property type="entry name" value="MerR-type_HTH_dom"/>
</dbReference>
<dbReference type="InterPro" id="IPR047057">
    <property type="entry name" value="MerR_fam"/>
</dbReference>
<dbReference type="Pfam" id="PF13411">
    <property type="entry name" value="MerR_1"/>
    <property type="match status" value="1"/>
</dbReference>
<dbReference type="PANTHER" id="PTHR30204:SF97">
    <property type="entry name" value="MERR FAMILY REGULATORY PROTEIN"/>
    <property type="match status" value="1"/>
</dbReference>
<organism evidence="3 4">
    <name type="scientific">Bacillus changyiensis</name>
    <dbReference type="NCBI Taxonomy" id="3004103"/>
    <lineage>
        <taxon>Bacteria</taxon>
        <taxon>Bacillati</taxon>
        <taxon>Bacillota</taxon>
        <taxon>Bacilli</taxon>
        <taxon>Bacillales</taxon>
        <taxon>Bacillaceae</taxon>
        <taxon>Bacillus</taxon>
    </lineage>
</organism>
<dbReference type="Gene3D" id="1.10.1660.10">
    <property type="match status" value="1"/>
</dbReference>
<name>A0ABT4WYK0_9BACI</name>
<dbReference type="PANTHER" id="PTHR30204">
    <property type="entry name" value="REDOX-CYCLING DRUG-SENSING TRANSCRIPTIONAL ACTIVATOR SOXR"/>
    <property type="match status" value="1"/>
</dbReference>
<dbReference type="InterPro" id="IPR011256">
    <property type="entry name" value="Reg_factor_effector_dom_sf"/>
</dbReference>
<gene>
    <name evidence="3" type="ORF">PJ311_00660</name>
</gene>
<dbReference type="Gene3D" id="3.20.80.10">
    <property type="entry name" value="Regulatory factor, effector binding domain"/>
    <property type="match status" value="1"/>
</dbReference>
<accession>A0ABT4WYK0</accession>
<proteinExistence type="predicted"/>
<keyword evidence="1" id="KW-0238">DNA-binding</keyword>
<dbReference type="RefSeq" id="WP_271339419.1">
    <property type="nucleotide sequence ID" value="NZ_JAQKAB010000001.1"/>
</dbReference>
<dbReference type="EMBL" id="JAQKAB010000001">
    <property type="protein sequence ID" value="MDA7025115.1"/>
    <property type="molecule type" value="Genomic_DNA"/>
</dbReference>
<evidence type="ECO:0000313" key="3">
    <source>
        <dbReference type="EMBL" id="MDA7025115.1"/>
    </source>
</evidence>
<dbReference type="InterPro" id="IPR010499">
    <property type="entry name" value="AraC_E-bd"/>
</dbReference>
<sequence length="266" mass="30752">MGDFSKLTKVSVRMLRYYDEVGIFQPATIDEFTGYRYYSAKQISEINLVVSLRDMGFNVADIAIFMKEKSQEKQEDMLKVKNKEIRSNIRTEQLKLEKINTTIKNMKKGRVNMNYHVTLKSLPSYQVISLRDTIPAYDAEGMLWSKLSEYLMRENISCHEIAYATYHDNGYKDGEVDVEVVMGVDQLMKDKNEFVFKETEAVEQAASILVPGDYSKLSGAYQFLANWIEKNGYKISGNPRQVAIKGPWNEKNKEDYLNEIQIPVNK</sequence>
<evidence type="ECO:0000313" key="4">
    <source>
        <dbReference type="Proteomes" id="UP001211894"/>
    </source>
</evidence>
<comment type="caution">
    <text evidence="3">The sequence shown here is derived from an EMBL/GenBank/DDBJ whole genome shotgun (WGS) entry which is preliminary data.</text>
</comment>
<keyword evidence="4" id="KW-1185">Reference proteome</keyword>
<protein>
    <submittedName>
        <fullName evidence="3">MerR family transcriptional regulator</fullName>
    </submittedName>
</protein>
<dbReference type="InterPro" id="IPR009061">
    <property type="entry name" value="DNA-bd_dom_put_sf"/>
</dbReference>
<dbReference type="Proteomes" id="UP001211894">
    <property type="component" value="Unassembled WGS sequence"/>
</dbReference>
<dbReference type="SUPFAM" id="SSF55136">
    <property type="entry name" value="Probable bacterial effector-binding domain"/>
    <property type="match status" value="1"/>
</dbReference>
<evidence type="ECO:0000259" key="2">
    <source>
        <dbReference type="PROSITE" id="PS50937"/>
    </source>
</evidence>
<dbReference type="SUPFAM" id="SSF46955">
    <property type="entry name" value="Putative DNA-binding domain"/>
    <property type="match status" value="1"/>
</dbReference>